<feature type="signal peptide" evidence="1">
    <location>
        <begin position="1"/>
        <end position="28"/>
    </location>
</feature>
<keyword evidence="3" id="KW-1185">Reference proteome</keyword>
<gene>
    <name evidence="2" type="ORF">J2792_004160</name>
</gene>
<name>A0ABU1MSK3_9SPHN</name>
<evidence type="ECO:0000256" key="1">
    <source>
        <dbReference type="SAM" id="SignalP"/>
    </source>
</evidence>
<comment type="caution">
    <text evidence="2">The sequence shown here is derived from an EMBL/GenBank/DDBJ whole genome shotgun (WGS) entry which is preliminary data.</text>
</comment>
<dbReference type="InterPro" id="IPR030972">
    <property type="entry name" value="UrcA_uranyl"/>
</dbReference>
<evidence type="ECO:0000313" key="2">
    <source>
        <dbReference type="EMBL" id="MDR6513267.1"/>
    </source>
</evidence>
<organism evidence="2 3">
    <name type="scientific">Novosphingobium capsulatum</name>
    <dbReference type="NCBI Taxonomy" id="13688"/>
    <lineage>
        <taxon>Bacteria</taxon>
        <taxon>Pseudomonadati</taxon>
        <taxon>Pseudomonadota</taxon>
        <taxon>Alphaproteobacteria</taxon>
        <taxon>Sphingomonadales</taxon>
        <taxon>Sphingomonadaceae</taxon>
        <taxon>Novosphingobium</taxon>
    </lineage>
</organism>
<reference evidence="2 3" key="1">
    <citation type="submission" date="2023-07" db="EMBL/GenBank/DDBJ databases">
        <title>Sorghum-associated microbial communities from plants grown in Nebraska, USA.</title>
        <authorList>
            <person name="Schachtman D."/>
        </authorList>
    </citation>
    <scope>NUCLEOTIDE SEQUENCE [LARGE SCALE GENOMIC DNA]</scope>
    <source>
        <strain evidence="2 3">DS1027</strain>
    </source>
</reference>
<dbReference type="NCBIfam" id="TIGR04433">
    <property type="entry name" value="UrcA_uranyl"/>
    <property type="match status" value="1"/>
</dbReference>
<feature type="chain" id="PRO_5045842743" evidence="1">
    <location>
        <begin position="29"/>
        <end position="129"/>
    </location>
</feature>
<accession>A0ABU1MSK3</accession>
<dbReference type="RefSeq" id="WP_168353374.1">
    <property type="nucleotide sequence ID" value="NZ_JAVDRD010000018.1"/>
</dbReference>
<keyword evidence="1" id="KW-0732">Signal</keyword>
<sequence>MISTTNFAKTVALSLAALAASSAMPAAAQDTAADIPHAEMDIAHVDFTSPKAVKALQAQVRRVAAQICTPYTDGSGHMTTDERHCYSKAVKGGLAQIETRQQLALARASKTTVAANTAVRPVIVTNATG</sequence>
<proteinExistence type="predicted"/>
<dbReference type="Proteomes" id="UP001184150">
    <property type="component" value="Unassembled WGS sequence"/>
</dbReference>
<dbReference type="EMBL" id="JAVDRD010000018">
    <property type="protein sequence ID" value="MDR6513267.1"/>
    <property type="molecule type" value="Genomic_DNA"/>
</dbReference>
<protein>
    <submittedName>
        <fullName evidence="2">UrcA family protein</fullName>
    </submittedName>
</protein>
<evidence type="ECO:0000313" key="3">
    <source>
        <dbReference type="Proteomes" id="UP001184150"/>
    </source>
</evidence>